<gene>
    <name evidence="2" type="ORF">PTIM40_133</name>
</gene>
<organism evidence="2 3">
    <name type="scientific">Cyanophage P-TIM40</name>
    <dbReference type="NCBI Taxonomy" id="1589733"/>
    <lineage>
        <taxon>Viruses</taxon>
        <taxon>Duplodnaviria</taxon>
        <taxon>Heunggongvirae</taxon>
        <taxon>Uroviricota</taxon>
        <taxon>Caudoviricetes</taxon>
        <taxon>Pantevenvirales</taxon>
        <taxon>Kyanoviridae</taxon>
        <taxon>Libanvirus</taxon>
        <taxon>Libanvirus ptim40</taxon>
    </lineage>
</organism>
<evidence type="ECO:0000256" key="1">
    <source>
        <dbReference type="SAM" id="MobiDB-lite"/>
    </source>
</evidence>
<evidence type="ECO:0000313" key="2">
    <source>
        <dbReference type="EMBL" id="AJK27560.1"/>
    </source>
</evidence>
<dbReference type="OrthoDB" id="28937at10239"/>
<dbReference type="KEGG" id="vg:26516678"/>
<dbReference type="Proteomes" id="UP000032135">
    <property type="component" value="Segment"/>
</dbReference>
<reference evidence="2 3" key="1">
    <citation type="submission" date="2014-11" db="EMBL/GenBank/DDBJ databases">
        <authorList>
            <person name="Fedida A."/>
            <person name="Lindell D."/>
        </authorList>
    </citation>
    <scope>NUCLEOTIDE SEQUENCE [LARGE SCALE GENOMIC DNA]</scope>
</reference>
<proteinExistence type="predicted"/>
<dbReference type="EMBL" id="KP211958">
    <property type="protein sequence ID" value="AJK27560.1"/>
    <property type="molecule type" value="Genomic_DNA"/>
</dbReference>
<name>A0A0C5AMX1_9CAUD</name>
<protein>
    <submittedName>
        <fullName evidence="2">Uncharacterized protein</fullName>
    </submittedName>
</protein>
<dbReference type="GeneID" id="26516678"/>
<keyword evidence="3" id="KW-1185">Reference proteome</keyword>
<dbReference type="RefSeq" id="YP_009188208.1">
    <property type="nucleotide sequence ID" value="NC_028663.1"/>
</dbReference>
<evidence type="ECO:0000313" key="3">
    <source>
        <dbReference type="Proteomes" id="UP000032135"/>
    </source>
</evidence>
<feature type="region of interest" description="Disordered" evidence="1">
    <location>
        <begin position="44"/>
        <end position="84"/>
    </location>
</feature>
<sequence>MPTQAALDIVNALFAGQKDVSDYVATGMKDAAVDAIDARKAEVGKTILAPEPPEEEEVEQPEASTETEEQPEETPEDETDQGGN</sequence>
<feature type="compositionally biased region" description="Acidic residues" evidence="1">
    <location>
        <begin position="52"/>
        <end position="84"/>
    </location>
</feature>
<accession>A0A0C5AMX1</accession>